<evidence type="ECO:0000313" key="3">
    <source>
        <dbReference type="Proteomes" id="UP000324585"/>
    </source>
</evidence>
<evidence type="ECO:0000256" key="1">
    <source>
        <dbReference type="SAM" id="MobiDB-lite"/>
    </source>
</evidence>
<protein>
    <submittedName>
        <fullName evidence="2">Uncharacterized protein</fullName>
    </submittedName>
</protein>
<name>A0A5J4YR53_PORPP</name>
<dbReference type="Proteomes" id="UP000324585">
    <property type="component" value="Unassembled WGS sequence"/>
</dbReference>
<organism evidence="2 3">
    <name type="scientific">Porphyridium purpureum</name>
    <name type="common">Red alga</name>
    <name type="synonym">Porphyridium cruentum</name>
    <dbReference type="NCBI Taxonomy" id="35688"/>
    <lineage>
        <taxon>Eukaryota</taxon>
        <taxon>Rhodophyta</taxon>
        <taxon>Bangiophyceae</taxon>
        <taxon>Porphyridiales</taxon>
        <taxon>Porphyridiaceae</taxon>
        <taxon>Porphyridium</taxon>
    </lineage>
</organism>
<reference evidence="3" key="1">
    <citation type="journal article" date="2019" name="Nat. Commun.">
        <title>Expansion of phycobilisome linker gene families in mesophilic red algae.</title>
        <authorList>
            <person name="Lee J."/>
            <person name="Kim D."/>
            <person name="Bhattacharya D."/>
            <person name="Yoon H.S."/>
        </authorList>
    </citation>
    <scope>NUCLEOTIDE SEQUENCE [LARGE SCALE GENOMIC DNA]</scope>
    <source>
        <strain evidence="3">CCMP 1328</strain>
    </source>
</reference>
<dbReference type="EMBL" id="VRMN01000007">
    <property type="protein sequence ID" value="KAA8493273.1"/>
    <property type="molecule type" value="Genomic_DNA"/>
</dbReference>
<proteinExistence type="predicted"/>
<dbReference type="AlphaFoldDB" id="A0A5J4YR53"/>
<evidence type="ECO:0000313" key="2">
    <source>
        <dbReference type="EMBL" id="KAA8493273.1"/>
    </source>
</evidence>
<keyword evidence="3" id="KW-1185">Reference proteome</keyword>
<accession>A0A5J4YR53</accession>
<gene>
    <name evidence="2" type="ORF">FVE85_8718</name>
</gene>
<sequence length="109" mass="12382">MRYSALHQVARDKTLIHVLTDKALSIPLPSKTRNEYDDDDDSTENSFSKSFSSSFSRSYPKVERGPNFNTRTGRSVYLSTLVPQVSRLVAKLAKEPYPLFRNTVAMSHL</sequence>
<feature type="compositionally biased region" description="Low complexity" evidence="1">
    <location>
        <begin position="46"/>
        <end position="58"/>
    </location>
</feature>
<feature type="region of interest" description="Disordered" evidence="1">
    <location>
        <begin position="29"/>
        <end position="73"/>
    </location>
</feature>
<comment type="caution">
    <text evidence="2">The sequence shown here is derived from an EMBL/GenBank/DDBJ whole genome shotgun (WGS) entry which is preliminary data.</text>
</comment>